<feature type="domain" description="Tyr recombinase" evidence="2">
    <location>
        <begin position="157"/>
        <end position="329"/>
    </location>
</feature>
<proteinExistence type="predicted"/>
<sequence>MVRRPKAKPLEPWTPDGRRWYVRRAGKYFRISGTHGTEEFDRAYWDIINGRTAGRTSWAELVKAYRAGDRWLSLKTRTRADYEQVLEYILERNGTKDATKTRRADVLAALEANRHRVRFANLLRTVLVVLLEVSIDLGWQTENAARGARPLKMPKDRQAPHLPWTDEAVALWREKAEPLPRLIFELGVGSVQRPADWCRFKWSDYDGERLELVQGKTDKALSLPCTAELRAALDAAKAAAGGNPKGAILRKRDGDPMSYRPLAWVMLQERKRLGLEAFDLHALRYRGIMELAWSGCDDEEIQAYSGHNSRAMVVKYAGLARQVMRSDTAATKRANRYGTKKDVIRETIRLDGDGEKT</sequence>
<dbReference type="SUPFAM" id="SSF56349">
    <property type="entry name" value="DNA breaking-rejoining enzymes"/>
    <property type="match status" value="1"/>
</dbReference>
<dbReference type="InterPro" id="IPR013762">
    <property type="entry name" value="Integrase-like_cat_sf"/>
</dbReference>
<dbReference type="Proteomes" id="UP000244496">
    <property type="component" value="Chromosome"/>
</dbReference>
<dbReference type="GO" id="GO:0006310">
    <property type="term" value="P:DNA recombination"/>
    <property type="evidence" value="ECO:0007669"/>
    <property type="project" value="UniProtKB-KW"/>
</dbReference>
<dbReference type="OrthoDB" id="7510934at2"/>
<dbReference type="PROSITE" id="PS51898">
    <property type="entry name" value="TYR_RECOMBINASE"/>
    <property type="match status" value="1"/>
</dbReference>
<dbReference type="InterPro" id="IPR011010">
    <property type="entry name" value="DNA_brk_join_enz"/>
</dbReference>
<dbReference type="Pfam" id="PF00589">
    <property type="entry name" value="Phage_integrase"/>
    <property type="match status" value="1"/>
</dbReference>
<dbReference type="AlphaFoldDB" id="A0A2S0UM18"/>
<organism evidence="3 4">
    <name type="scientific">Paragemmobacter aquarius</name>
    <dbReference type="NCBI Taxonomy" id="2169400"/>
    <lineage>
        <taxon>Bacteria</taxon>
        <taxon>Pseudomonadati</taxon>
        <taxon>Pseudomonadota</taxon>
        <taxon>Alphaproteobacteria</taxon>
        <taxon>Rhodobacterales</taxon>
        <taxon>Paracoccaceae</taxon>
        <taxon>Paragemmobacter</taxon>
    </lineage>
</organism>
<dbReference type="InterPro" id="IPR002104">
    <property type="entry name" value="Integrase_catalytic"/>
</dbReference>
<keyword evidence="4" id="KW-1185">Reference proteome</keyword>
<evidence type="ECO:0000256" key="1">
    <source>
        <dbReference type="ARBA" id="ARBA00023172"/>
    </source>
</evidence>
<dbReference type="KEGG" id="geh:HYN69_10480"/>
<keyword evidence="1" id="KW-0233">DNA recombination</keyword>
<dbReference type="GO" id="GO:0015074">
    <property type="term" value="P:DNA integration"/>
    <property type="evidence" value="ECO:0007669"/>
    <property type="project" value="InterPro"/>
</dbReference>
<evidence type="ECO:0000259" key="2">
    <source>
        <dbReference type="PROSITE" id="PS51898"/>
    </source>
</evidence>
<evidence type="ECO:0000313" key="4">
    <source>
        <dbReference type="Proteomes" id="UP000244496"/>
    </source>
</evidence>
<gene>
    <name evidence="3" type="ORF">HYN69_10480</name>
</gene>
<name>A0A2S0UM18_9RHOB</name>
<dbReference type="GO" id="GO:0003677">
    <property type="term" value="F:DNA binding"/>
    <property type="evidence" value="ECO:0007669"/>
    <property type="project" value="InterPro"/>
</dbReference>
<dbReference type="Gene3D" id="1.10.443.10">
    <property type="entry name" value="Intergrase catalytic core"/>
    <property type="match status" value="1"/>
</dbReference>
<reference evidence="3 4" key="1">
    <citation type="submission" date="2018-04" db="EMBL/GenBank/DDBJ databases">
        <title>Genome sequencing of Gemmobacter.</title>
        <authorList>
            <person name="Yi H."/>
            <person name="Baek M.-G."/>
        </authorList>
    </citation>
    <scope>NUCLEOTIDE SEQUENCE [LARGE SCALE GENOMIC DNA]</scope>
    <source>
        <strain evidence="3 4">HYN0069</strain>
    </source>
</reference>
<protein>
    <submittedName>
        <fullName evidence="3">Integrase</fullName>
    </submittedName>
</protein>
<evidence type="ECO:0000313" key="3">
    <source>
        <dbReference type="EMBL" id="AWB48869.1"/>
    </source>
</evidence>
<accession>A0A2S0UM18</accession>
<dbReference type="EMBL" id="CP028918">
    <property type="protein sequence ID" value="AWB48869.1"/>
    <property type="molecule type" value="Genomic_DNA"/>
</dbReference>